<evidence type="ECO:0000256" key="2">
    <source>
        <dbReference type="ARBA" id="ARBA00022729"/>
    </source>
</evidence>
<feature type="signal peptide" evidence="7">
    <location>
        <begin position="1"/>
        <end position="20"/>
    </location>
</feature>
<comment type="caution">
    <text evidence="8">The sequence shown here is derived from an EMBL/GenBank/DDBJ whole genome shotgun (WGS) entry which is preliminary data.</text>
</comment>
<dbReference type="EMBL" id="JBHSMH010000082">
    <property type="protein sequence ID" value="MFC5470934.1"/>
    <property type="molecule type" value="Genomic_DNA"/>
</dbReference>
<name>A0ABW0LYQ2_9BACL</name>
<evidence type="ECO:0000256" key="6">
    <source>
        <dbReference type="SAM" id="MobiDB-lite"/>
    </source>
</evidence>
<feature type="chain" id="PRO_5046242395" evidence="7">
    <location>
        <begin position="21"/>
        <end position="457"/>
    </location>
</feature>
<keyword evidence="9" id="KW-1185">Reference proteome</keyword>
<dbReference type="Pfam" id="PF13416">
    <property type="entry name" value="SBP_bac_8"/>
    <property type="match status" value="1"/>
</dbReference>
<accession>A0ABW0LYQ2</accession>
<evidence type="ECO:0000256" key="1">
    <source>
        <dbReference type="ARBA" id="ARBA00022475"/>
    </source>
</evidence>
<evidence type="ECO:0000313" key="9">
    <source>
        <dbReference type="Proteomes" id="UP001596105"/>
    </source>
</evidence>
<dbReference type="RefSeq" id="WP_209748213.1">
    <property type="nucleotide sequence ID" value="NZ_JBHSMH010000082.1"/>
</dbReference>
<evidence type="ECO:0000256" key="3">
    <source>
        <dbReference type="ARBA" id="ARBA00023136"/>
    </source>
</evidence>
<dbReference type="PANTHER" id="PTHR43649:SF33">
    <property type="entry name" value="POLYGALACTURONAN_RHAMNOGALACTURONAN-BINDING PROTEIN YTCQ"/>
    <property type="match status" value="1"/>
</dbReference>
<dbReference type="PROSITE" id="PS51257">
    <property type="entry name" value="PROKAR_LIPOPROTEIN"/>
    <property type="match status" value="1"/>
</dbReference>
<reference evidence="9" key="1">
    <citation type="journal article" date="2019" name="Int. J. Syst. Evol. Microbiol.">
        <title>The Global Catalogue of Microorganisms (GCM) 10K type strain sequencing project: providing services to taxonomists for standard genome sequencing and annotation.</title>
        <authorList>
            <consortium name="The Broad Institute Genomics Platform"/>
            <consortium name="The Broad Institute Genome Sequencing Center for Infectious Disease"/>
            <person name="Wu L."/>
            <person name="Ma J."/>
        </authorList>
    </citation>
    <scope>NUCLEOTIDE SEQUENCE [LARGE SCALE GENOMIC DNA]</scope>
    <source>
        <strain evidence="9">CCUG 57113</strain>
    </source>
</reference>
<dbReference type="Proteomes" id="UP001596105">
    <property type="component" value="Unassembled WGS sequence"/>
</dbReference>
<keyword evidence="3" id="KW-0472">Membrane</keyword>
<organism evidence="8 9">
    <name type="scientific">Cohnella suwonensis</name>
    <dbReference type="NCBI Taxonomy" id="696072"/>
    <lineage>
        <taxon>Bacteria</taxon>
        <taxon>Bacillati</taxon>
        <taxon>Bacillota</taxon>
        <taxon>Bacilli</taxon>
        <taxon>Bacillales</taxon>
        <taxon>Paenibacillaceae</taxon>
        <taxon>Cohnella</taxon>
    </lineage>
</organism>
<dbReference type="SUPFAM" id="SSF53850">
    <property type="entry name" value="Periplasmic binding protein-like II"/>
    <property type="match status" value="1"/>
</dbReference>
<dbReference type="Gene3D" id="3.40.190.10">
    <property type="entry name" value="Periplasmic binding protein-like II"/>
    <property type="match status" value="2"/>
</dbReference>
<proteinExistence type="predicted"/>
<keyword evidence="2 7" id="KW-0732">Signal</keyword>
<gene>
    <name evidence="8" type="ORF">ACFPPD_19795</name>
</gene>
<dbReference type="PANTHER" id="PTHR43649">
    <property type="entry name" value="ARABINOSE-BINDING PROTEIN-RELATED"/>
    <property type="match status" value="1"/>
</dbReference>
<evidence type="ECO:0000256" key="4">
    <source>
        <dbReference type="ARBA" id="ARBA00023139"/>
    </source>
</evidence>
<keyword evidence="1" id="KW-1003">Cell membrane</keyword>
<keyword evidence="5" id="KW-0449">Lipoprotein</keyword>
<feature type="region of interest" description="Disordered" evidence="6">
    <location>
        <begin position="28"/>
        <end position="53"/>
    </location>
</feature>
<protein>
    <submittedName>
        <fullName evidence="8">ABC transporter substrate-binding protein</fullName>
    </submittedName>
</protein>
<evidence type="ECO:0000256" key="7">
    <source>
        <dbReference type="SAM" id="SignalP"/>
    </source>
</evidence>
<keyword evidence="4" id="KW-0564">Palmitate</keyword>
<dbReference type="InterPro" id="IPR050490">
    <property type="entry name" value="Bact_solute-bd_prot1"/>
</dbReference>
<evidence type="ECO:0000313" key="8">
    <source>
        <dbReference type="EMBL" id="MFC5470934.1"/>
    </source>
</evidence>
<dbReference type="InterPro" id="IPR006059">
    <property type="entry name" value="SBP"/>
</dbReference>
<sequence length="457" mass="50225">MKKGLVASSMVLGLSLVLSACGSNANNANESPSASGAASPTSEASAPASSSSGNQEVKDITMLMFTDWYKSGIQAIEKDINDNADKLGFRLKIEKIAGGAAGEQIYKARAAANELPMLISTYGTKWVKSEMGGLTHFQEIGGIGGDWTQNYPESILNTGTFTDEGKVYGIPFDSVNINGVFYNKKVFEKVGIQIPQTYQQFLDALAKIKEAGITPLYLPAKDTWTVNMFDHEGWLRLNQPLKPIMDKININETHFADQSLLADTFTKHKELLEKGYIQKTYLSDTYAGAQKAVAEGTAAMTVNATWMIDNIAKDYPDKVADIGAFRVPFDEDQNATIYMPFNLSVTDQFADKDLLAKFIAYFTSPATQQKFYDAQGGIPAIKNVTSKLQPAQEDLKKLLDEGKTVGFWGDPLNYSWGDQNAYLLDFFLGAKKAEDVLKAMDDEFAKNAKAKQDPNWK</sequence>
<evidence type="ECO:0000256" key="5">
    <source>
        <dbReference type="ARBA" id="ARBA00023288"/>
    </source>
</evidence>